<organism evidence="3 4">
    <name type="scientific">Linnemannia gamsii</name>
    <dbReference type="NCBI Taxonomy" id="64522"/>
    <lineage>
        <taxon>Eukaryota</taxon>
        <taxon>Fungi</taxon>
        <taxon>Fungi incertae sedis</taxon>
        <taxon>Mucoromycota</taxon>
        <taxon>Mortierellomycotina</taxon>
        <taxon>Mortierellomycetes</taxon>
        <taxon>Mortierellales</taxon>
        <taxon>Mortierellaceae</taxon>
        <taxon>Linnemannia</taxon>
    </lineage>
</organism>
<feature type="domain" description="NAD(P)-binding" evidence="2">
    <location>
        <begin position="68"/>
        <end position="175"/>
    </location>
</feature>
<dbReference type="Gene3D" id="3.90.25.10">
    <property type="entry name" value="UDP-galactose 4-epimerase, domain 1"/>
    <property type="match status" value="1"/>
</dbReference>
<dbReference type="Pfam" id="PF13460">
    <property type="entry name" value="NAD_binding_10"/>
    <property type="match status" value="1"/>
</dbReference>
<dbReference type="AlphaFoldDB" id="A0A9P6UHL5"/>
<dbReference type="PANTHER" id="PTHR43162:SF1">
    <property type="entry name" value="PRESTALK A DIFFERENTIATION PROTEIN A"/>
    <property type="match status" value="1"/>
</dbReference>
<dbReference type="InterPro" id="IPR051604">
    <property type="entry name" value="Ergot_Alk_Oxidoreductase"/>
</dbReference>
<evidence type="ECO:0000313" key="3">
    <source>
        <dbReference type="EMBL" id="KAG0299654.1"/>
    </source>
</evidence>
<dbReference type="Proteomes" id="UP000823405">
    <property type="component" value="Unassembled WGS sequence"/>
</dbReference>
<feature type="region of interest" description="Disordered" evidence="1">
    <location>
        <begin position="43"/>
        <end position="63"/>
    </location>
</feature>
<dbReference type="InterPro" id="IPR036291">
    <property type="entry name" value="NAD(P)-bd_dom_sf"/>
</dbReference>
<evidence type="ECO:0000259" key="2">
    <source>
        <dbReference type="Pfam" id="PF13460"/>
    </source>
</evidence>
<gene>
    <name evidence="3" type="ORF">BGZ97_003601</name>
</gene>
<feature type="region of interest" description="Disordered" evidence="1">
    <location>
        <begin position="279"/>
        <end position="307"/>
    </location>
</feature>
<dbReference type="Gene3D" id="3.40.50.720">
    <property type="entry name" value="NAD(P)-binding Rossmann-like Domain"/>
    <property type="match status" value="1"/>
</dbReference>
<protein>
    <recommendedName>
        <fullName evidence="2">NAD(P)-binding domain-containing protein</fullName>
    </recommendedName>
</protein>
<keyword evidence="4" id="KW-1185">Reference proteome</keyword>
<comment type="caution">
    <text evidence="3">The sequence shown here is derived from an EMBL/GenBank/DDBJ whole genome shotgun (WGS) entry which is preliminary data.</text>
</comment>
<dbReference type="EMBL" id="JAAAIN010001860">
    <property type="protein sequence ID" value="KAG0299654.1"/>
    <property type="molecule type" value="Genomic_DNA"/>
</dbReference>
<dbReference type="OrthoDB" id="247245at2759"/>
<evidence type="ECO:0000313" key="4">
    <source>
        <dbReference type="Proteomes" id="UP000823405"/>
    </source>
</evidence>
<accession>A0A9P6UHL5</accession>
<sequence>MSSTHTTANPPPVTQEPTLAITACDSFEGQTLALALADYLEHKQKKSSSRDDHDKPSPPPPVVPLLVCLARDKSKCGDLNKRGSCKVVQISYDDTNTIAIALRGIQAVVFVPEIEPQRVDWADRMVDAMKQENVMRCVALSCIGTDAPDKDQLDRFRRVEDRIKKDLPRWTILREGFPFQILFHWIPMVQDQGVLGMPIKKDVEFAPIDITDLGRALISVTFPSKHHPGGGDYHHEIQMGLAKLDIAGHAHTHTHACGEHEPTPVVIPVTPMTAVAPTAGPGDGIDRHDGQTYTLTGPETVTGPKLADELTRALQSDKKHKDK</sequence>
<proteinExistence type="predicted"/>
<reference evidence="3" key="1">
    <citation type="journal article" date="2020" name="Fungal Divers.">
        <title>Resolving the Mortierellaceae phylogeny through synthesis of multi-gene phylogenetics and phylogenomics.</title>
        <authorList>
            <person name="Vandepol N."/>
            <person name="Liber J."/>
            <person name="Desiro A."/>
            <person name="Na H."/>
            <person name="Kennedy M."/>
            <person name="Barry K."/>
            <person name="Grigoriev I.V."/>
            <person name="Miller A.N."/>
            <person name="O'Donnell K."/>
            <person name="Stajich J.E."/>
            <person name="Bonito G."/>
        </authorList>
    </citation>
    <scope>NUCLEOTIDE SEQUENCE</scope>
    <source>
        <strain evidence="3">NVP60</strain>
    </source>
</reference>
<feature type="non-terminal residue" evidence="3">
    <location>
        <position position="1"/>
    </location>
</feature>
<dbReference type="SUPFAM" id="SSF51735">
    <property type="entry name" value="NAD(P)-binding Rossmann-fold domains"/>
    <property type="match status" value="1"/>
</dbReference>
<evidence type="ECO:0000256" key="1">
    <source>
        <dbReference type="SAM" id="MobiDB-lite"/>
    </source>
</evidence>
<dbReference type="InterPro" id="IPR016040">
    <property type="entry name" value="NAD(P)-bd_dom"/>
</dbReference>
<dbReference type="PANTHER" id="PTHR43162">
    <property type="match status" value="1"/>
</dbReference>
<name>A0A9P6UHL5_9FUNG</name>